<dbReference type="InterPro" id="IPR011071">
    <property type="entry name" value="Lyase_8-like_C"/>
</dbReference>
<dbReference type="InterPro" id="IPR003159">
    <property type="entry name" value="Lyase_8_central_dom"/>
</dbReference>
<evidence type="ECO:0000259" key="6">
    <source>
        <dbReference type="Pfam" id="PF02278"/>
    </source>
</evidence>
<sequence length="930" mass="103615">MTVLRRAEKEAPPLQPLMRPAFPLVPIALLALLLAVFLTNVWPLMFNKISGLHNKVQSLTDQVQNRLQERRNIQDSQKQGQGYHEPSRPPPIPHESKPEPKQPEQSVPPVPSHPGPSNEALNVIRRRWRNQLLGDFEALKHPEPAVKAKIDELSTNAGKLLELYVDGEKTDRVFKNAGPLCATNMQIKSTYFRLLTIAAAWATPGTKYYQDQEVVNKIIAGIDFACAHTYYSSNPQLQQCLKSRQNWWALQIGAPLNLADLCVLIFDHLDLDRRKRWGQNIIDIVGNTTGASWKGGNRAWISRVLIITGLFMDDGEVIRKGIAALSVYGGTPEAKKSSVFGYVKPGEGEGLYEDGSLLSHDVYPYAGGYGLVMLTSVALLLNLLNSPETPDDTYRINDPRVSLIYDAVERNFMPVVWHGIIFEHVRGREVARRDGPGWCNGHQLIHAASLLSQGSNDPRIISRMESYVCLWHDSNPADTLEKATIAQIPILRSIVNKRNSILARHPHGAFSTPIQEHFVYHSPDGTAQWCFTLSLSSTRIGRAETLNNENLKSWYQGDGMTYLYTVNHKTHYGDDYWPTMDPLHVPGTTNHQIEPPEFKYKSMGYNPWSGGACWSGGGQGWRDGVAYKSDGYGARAAAVSLDHLAVDRKSAAKKSWFMLENVIIAMGAGCAGSSDPASNLHTTVESRNLDQPGRVIVVNDIEYSDPPGWKKETPRVHWAWLEGTAGYIFLDSTDPDLRASGEAPQVNKIFERVKKCGAWKDITGDGKPDEICREYVNIVLDHGVNPQNSAYAYVILPLASIETTKYLAGNPTWRVFRNTVDAQAVEVRFDGGEVMMATFWKAGEVNGITVEQGCQLLWGRNGNKWCLTVSDPSWQTQRVVVHLDVVRLRGLQPREKSQGVEVHQDTVVFDGLSSGAAKSVFFEGFGHDEL</sequence>
<evidence type="ECO:0000256" key="4">
    <source>
        <dbReference type="SAM" id="MobiDB-lite"/>
    </source>
</evidence>
<dbReference type="GO" id="GO:0016837">
    <property type="term" value="F:carbon-oxygen lyase activity, acting on polysaccharides"/>
    <property type="evidence" value="ECO:0007669"/>
    <property type="project" value="UniProtKB-ARBA"/>
</dbReference>
<comment type="similarity">
    <text evidence="1">Belongs to the polysaccharide lyase 8 family.</text>
</comment>
<dbReference type="EMBL" id="AQGS01000240">
    <property type="protein sequence ID" value="EPS41437.1"/>
    <property type="molecule type" value="Genomic_DNA"/>
</dbReference>
<keyword evidence="3" id="KW-0456">Lyase</keyword>
<dbReference type="InterPro" id="IPR011013">
    <property type="entry name" value="Gal_mutarotase_sf_dom"/>
</dbReference>
<dbReference type="OMA" id="HQEKDYT"/>
<dbReference type="HOGENOM" id="CLU_004172_4_1_1"/>
<dbReference type="AlphaFoldDB" id="S8C1I1"/>
<reference evidence="9 10" key="1">
    <citation type="journal article" date="2013" name="PLoS Genet.">
        <title>Genomic mechanisms accounting for the adaptation to parasitism in nematode-trapping fungi.</title>
        <authorList>
            <person name="Meerupati T."/>
            <person name="Andersson K.M."/>
            <person name="Friman E."/>
            <person name="Kumar D."/>
            <person name="Tunlid A."/>
            <person name="Ahren D."/>
        </authorList>
    </citation>
    <scope>NUCLEOTIDE SEQUENCE [LARGE SCALE GENOMIC DNA]</scope>
    <source>
        <strain evidence="9 10">CBS 200.50</strain>
    </source>
</reference>
<evidence type="ECO:0000313" key="10">
    <source>
        <dbReference type="Proteomes" id="UP000015100"/>
    </source>
</evidence>
<reference evidence="10" key="2">
    <citation type="submission" date="2013-04" db="EMBL/GenBank/DDBJ databases">
        <title>Genomic mechanisms accounting for the adaptation to parasitism in nematode-trapping fungi.</title>
        <authorList>
            <person name="Ahren D.G."/>
        </authorList>
    </citation>
    <scope>NUCLEOTIDE SEQUENCE [LARGE SCALE GENOMIC DNA]</scope>
    <source>
        <strain evidence="10">CBS 200.50</strain>
    </source>
</reference>
<dbReference type="Gene3D" id="2.70.98.10">
    <property type="match status" value="1"/>
</dbReference>
<dbReference type="InterPro" id="IPR038970">
    <property type="entry name" value="Lyase_8"/>
</dbReference>
<protein>
    <submittedName>
        <fullName evidence="9">Uncharacterized protein</fullName>
    </submittedName>
</protein>
<dbReference type="Gene3D" id="1.50.10.100">
    <property type="entry name" value="Chondroitin AC/alginate lyase"/>
    <property type="match status" value="1"/>
</dbReference>
<dbReference type="InterPro" id="IPR004103">
    <property type="entry name" value="Lyase_8_C"/>
</dbReference>
<keyword evidence="2" id="KW-0732">Signal</keyword>
<organism evidence="9 10">
    <name type="scientific">Dactylellina haptotyla (strain CBS 200.50)</name>
    <name type="common">Nematode-trapping fungus</name>
    <name type="synonym">Monacrosporium haptotylum</name>
    <dbReference type="NCBI Taxonomy" id="1284197"/>
    <lineage>
        <taxon>Eukaryota</taxon>
        <taxon>Fungi</taxon>
        <taxon>Dikarya</taxon>
        <taxon>Ascomycota</taxon>
        <taxon>Pezizomycotina</taxon>
        <taxon>Orbiliomycetes</taxon>
        <taxon>Orbiliales</taxon>
        <taxon>Orbiliaceae</taxon>
        <taxon>Dactylellina</taxon>
    </lineage>
</organism>
<feature type="transmembrane region" description="Helical" evidence="5">
    <location>
        <begin position="21"/>
        <end position="45"/>
    </location>
</feature>
<feature type="domain" description="Polysaccharide lyase family 8 central" evidence="6">
    <location>
        <begin position="518"/>
        <end position="799"/>
    </location>
</feature>
<dbReference type="InterPro" id="IPR012970">
    <property type="entry name" value="Lyase_8_alpha_N"/>
</dbReference>
<dbReference type="Proteomes" id="UP000015100">
    <property type="component" value="Unassembled WGS sequence"/>
</dbReference>
<keyword evidence="5" id="KW-1133">Transmembrane helix</keyword>
<comment type="caution">
    <text evidence="9">The sequence shown here is derived from an EMBL/GenBank/DDBJ whole genome shotgun (WGS) entry which is preliminary data.</text>
</comment>
<feature type="domain" description="Polysaccharide lyase family 8 C-terminal" evidence="7">
    <location>
        <begin position="814"/>
        <end position="877"/>
    </location>
</feature>
<dbReference type="SUPFAM" id="SSF74650">
    <property type="entry name" value="Galactose mutarotase-like"/>
    <property type="match status" value="1"/>
</dbReference>
<keyword evidence="5" id="KW-0472">Membrane</keyword>
<keyword evidence="5" id="KW-0812">Transmembrane</keyword>
<name>S8C1I1_DACHA</name>
<evidence type="ECO:0000256" key="5">
    <source>
        <dbReference type="SAM" id="Phobius"/>
    </source>
</evidence>
<feature type="region of interest" description="Disordered" evidence="4">
    <location>
        <begin position="73"/>
        <end position="119"/>
    </location>
</feature>
<dbReference type="Pfam" id="PF02278">
    <property type="entry name" value="Lyase_8"/>
    <property type="match status" value="1"/>
</dbReference>
<evidence type="ECO:0000256" key="3">
    <source>
        <dbReference type="ARBA" id="ARBA00023239"/>
    </source>
</evidence>
<dbReference type="Pfam" id="PF02884">
    <property type="entry name" value="Lyase_8_C"/>
    <property type="match status" value="1"/>
</dbReference>
<dbReference type="InterPro" id="IPR008929">
    <property type="entry name" value="Chondroitin_lyas"/>
</dbReference>
<evidence type="ECO:0000259" key="8">
    <source>
        <dbReference type="Pfam" id="PF08124"/>
    </source>
</evidence>
<dbReference type="GO" id="GO:0005576">
    <property type="term" value="C:extracellular region"/>
    <property type="evidence" value="ECO:0007669"/>
    <property type="project" value="InterPro"/>
</dbReference>
<keyword evidence="10" id="KW-1185">Reference proteome</keyword>
<evidence type="ECO:0000256" key="1">
    <source>
        <dbReference type="ARBA" id="ARBA00006699"/>
    </source>
</evidence>
<evidence type="ECO:0000313" key="9">
    <source>
        <dbReference type="EMBL" id="EPS41437.1"/>
    </source>
</evidence>
<evidence type="ECO:0000256" key="2">
    <source>
        <dbReference type="ARBA" id="ARBA00022729"/>
    </source>
</evidence>
<dbReference type="GO" id="GO:0005975">
    <property type="term" value="P:carbohydrate metabolic process"/>
    <property type="evidence" value="ECO:0007669"/>
    <property type="project" value="InterPro"/>
</dbReference>
<dbReference type="OrthoDB" id="5980780at2759"/>
<dbReference type="Pfam" id="PF08124">
    <property type="entry name" value="Lyase_8_N"/>
    <property type="match status" value="1"/>
</dbReference>
<dbReference type="SUPFAM" id="SSF48230">
    <property type="entry name" value="Chondroitin AC/alginate lyase"/>
    <property type="match status" value="1"/>
</dbReference>
<dbReference type="InterPro" id="IPR014718">
    <property type="entry name" value="GH-type_carb-bd"/>
</dbReference>
<gene>
    <name evidence="9" type="ORF">H072_4666</name>
</gene>
<accession>S8C1I1</accession>
<feature type="domain" description="Polysaccharide lyase 8 N-terminal alpha-helical" evidence="8">
    <location>
        <begin position="128"/>
        <end position="457"/>
    </location>
</feature>
<dbReference type="GO" id="GO:0030246">
    <property type="term" value="F:carbohydrate binding"/>
    <property type="evidence" value="ECO:0007669"/>
    <property type="project" value="InterPro"/>
</dbReference>
<dbReference type="PANTHER" id="PTHR38481">
    <property type="entry name" value="HYALURONATE LYASE"/>
    <property type="match status" value="1"/>
</dbReference>
<proteinExistence type="inferred from homology"/>
<evidence type="ECO:0000259" key="7">
    <source>
        <dbReference type="Pfam" id="PF02884"/>
    </source>
</evidence>
<dbReference type="SUPFAM" id="SSF49863">
    <property type="entry name" value="Hyaluronate lyase-like, C-terminal domain"/>
    <property type="match status" value="1"/>
</dbReference>
<dbReference type="Gene3D" id="2.60.220.10">
    <property type="entry name" value="Polysaccharide lyase family 8-like, C-terminal"/>
    <property type="match status" value="1"/>
</dbReference>
<dbReference type="PANTHER" id="PTHR38481:SF1">
    <property type="entry name" value="HYALURONATE LYASE"/>
    <property type="match status" value="1"/>
</dbReference>